<dbReference type="RefSeq" id="WP_123270333.1">
    <property type="nucleotide sequence ID" value="NZ_RJJQ01000003.1"/>
</dbReference>
<reference evidence="2 3" key="1">
    <citation type="submission" date="2018-11" db="EMBL/GenBank/DDBJ databases">
        <title>Draft genome of Simplicispira Flexivirga sp. BO-16.</title>
        <authorList>
            <person name="Im W.T."/>
        </authorList>
    </citation>
    <scope>NUCLEOTIDE SEQUENCE [LARGE SCALE GENOMIC DNA]</scope>
    <source>
        <strain evidence="2 3">BO-16</strain>
    </source>
</reference>
<dbReference type="PANTHER" id="PTHR36151">
    <property type="entry name" value="BLR2777 PROTEIN"/>
    <property type="match status" value="1"/>
</dbReference>
<dbReference type="GO" id="GO:0016491">
    <property type="term" value="F:oxidoreductase activity"/>
    <property type="evidence" value="ECO:0007669"/>
    <property type="project" value="InterPro"/>
</dbReference>
<sequence>MSSALPHPLLRLSDAVRHTAAVQLRDRVAGDDARRRADGIWGKTGERWFTPEDPIWRVHLDAAMFVGGIRALLLQSLHPLAMAGVEDHSNYRDDPWGRLQQTSNFISTTTFGTIPDAERLVARIRGIHRRVHGTFEGVPYRADDPHLLAWVHAAEADSFLTCFRAYGGGSLTSAEADTYVAQIGSVSSRLGFDNAPATVAQLDETLASYRTELRGTPAARSVLRFITWRPPLSPAARPAYLTLVAGAVGTLPPYAREMLGIRTPPGAAPALRALGNLGARGIRWLLSDPQIQADRRVNQATDAALRA</sequence>
<dbReference type="InterPro" id="IPR018713">
    <property type="entry name" value="MPAB/Lcp_cat_dom"/>
</dbReference>
<organism evidence="2 3">
    <name type="scientific">Flexivirga caeni</name>
    <dbReference type="NCBI Taxonomy" id="2294115"/>
    <lineage>
        <taxon>Bacteria</taxon>
        <taxon>Bacillati</taxon>
        <taxon>Actinomycetota</taxon>
        <taxon>Actinomycetes</taxon>
        <taxon>Micrococcales</taxon>
        <taxon>Dermacoccaceae</taxon>
        <taxon>Flexivirga</taxon>
    </lineage>
</organism>
<proteinExistence type="predicted"/>
<evidence type="ECO:0000313" key="3">
    <source>
        <dbReference type="Proteomes" id="UP000271678"/>
    </source>
</evidence>
<feature type="domain" description="ER-bound oxygenase mpaB/mpaB'/Rubber oxygenase catalytic" evidence="1">
    <location>
        <begin position="56"/>
        <end position="275"/>
    </location>
</feature>
<name>A0A3M9MFG4_9MICO</name>
<evidence type="ECO:0000259" key="1">
    <source>
        <dbReference type="Pfam" id="PF09995"/>
    </source>
</evidence>
<evidence type="ECO:0000313" key="2">
    <source>
        <dbReference type="EMBL" id="RNI24291.1"/>
    </source>
</evidence>
<dbReference type="EMBL" id="RJJQ01000003">
    <property type="protein sequence ID" value="RNI24291.1"/>
    <property type="molecule type" value="Genomic_DNA"/>
</dbReference>
<gene>
    <name evidence="2" type="ORF">EFY87_04805</name>
</gene>
<keyword evidence="3" id="KW-1185">Reference proteome</keyword>
<accession>A0A3M9MFG4</accession>
<comment type="caution">
    <text evidence="2">The sequence shown here is derived from an EMBL/GenBank/DDBJ whole genome shotgun (WGS) entry which is preliminary data.</text>
</comment>
<dbReference type="AlphaFoldDB" id="A0A3M9MFG4"/>
<dbReference type="Pfam" id="PF09995">
    <property type="entry name" value="MPAB_Lcp_cat"/>
    <property type="match status" value="1"/>
</dbReference>
<dbReference type="Proteomes" id="UP000271678">
    <property type="component" value="Unassembled WGS sequence"/>
</dbReference>
<protein>
    <submittedName>
        <fullName evidence="2">DUF2236 domain-containing protein</fullName>
    </submittedName>
</protein>
<dbReference type="OrthoDB" id="108890at2"/>
<dbReference type="PANTHER" id="PTHR36151:SF3">
    <property type="entry name" value="ER-BOUND OXYGENASE MPAB_MPAB'_RUBBER OXYGENASE CATALYTIC DOMAIN-CONTAINING PROTEIN"/>
    <property type="match status" value="1"/>
</dbReference>